<organism evidence="2 3">
    <name type="scientific">Sporosarcina highlanderae</name>
    <dbReference type="NCBI Taxonomy" id="3035916"/>
    <lineage>
        <taxon>Bacteria</taxon>
        <taxon>Bacillati</taxon>
        <taxon>Bacillota</taxon>
        <taxon>Bacilli</taxon>
        <taxon>Bacillales</taxon>
        <taxon>Caryophanaceae</taxon>
        <taxon>Sporosarcina</taxon>
    </lineage>
</organism>
<keyword evidence="3" id="KW-1185">Reference proteome</keyword>
<feature type="transmembrane region" description="Helical" evidence="1">
    <location>
        <begin position="102"/>
        <end position="124"/>
    </location>
</feature>
<name>A0ABT8JR38_9BACL</name>
<sequence>MKMNIAVFLRILLFISLSLMVYDYLKLEQSFIQMERGFIDGFSLYISPWPGYFFVITTILFLFANIVIFIIVWRNKNADKRSFLTFEYDVSDERAVGNTRKAVSHAFSILLVYSLLMIGSYMYIPNYFVDHIWYPLFTTASIPIVGLISYLIVYKVLQYK</sequence>
<keyword evidence="1" id="KW-1133">Transmembrane helix</keyword>
<gene>
    <name evidence="2" type="ORF">P5G49_07145</name>
</gene>
<keyword evidence="1" id="KW-0472">Membrane</keyword>
<accession>A0ABT8JR38</accession>
<protein>
    <recommendedName>
        <fullName evidence="4">DUF2178 domain-containing protein</fullName>
    </recommendedName>
</protein>
<evidence type="ECO:0008006" key="4">
    <source>
        <dbReference type="Google" id="ProtNLM"/>
    </source>
</evidence>
<comment type="caution">
    <text evidence="2">The sequence shown here is derived from an EMBL/GenBank/DDBJ whole genome shotgun (WGS) entry which is preliminary data.</text>
</comment>
<evidence type="ECO:0000313" key="2">
    <source>
        <dbReference type="EMBL" id="MDN4607258.1"/>
    </source>
</evidence>
<keyword evidence="1" id="KW-0812">Transmembrane</keyword>
<dbReference type="RefSeq" id="WP_301242799.1">
    <property type="nucleotide sequence ID" value="NZ_JAROCC010000004.1"/>
</dbReference>
<dbReference type="Proteomes" id="UP001175097">
    <property type="component" value="Unassembled WGS sequence"/>
</dbReference>
<feature type="transmembrane region" description="Helical" evidence="1">
    <location>
        <begin position="136"/>
        <end position="157"/>
    </location>
</feature>
<proteinExistence type="predicted"/>
<feature type="transmembrane region" description="Helical" evidence="1">
    <location>
        <begin position="52"/>
        <end position="73"/>
    </location>
</feature>
<dbReference type="EMBL" id="JAROCC010000004">
    <property type="protein sequence ID" value="MDN4607258.1"/>
    <property type="molecule type" value="Genomic_DNA"/>
</dbReference>
<reference evidence="2" key="1">
    <citation type="submission" date="2023-03" db="EMBL/GenBank/DDBJ databases">
        <title>MT1 and MT2 Draft Genomes of Novel Species.</title>
        <authorList>
            <person name="Venkateswaran K."/>
        </authorList>
    </citation>
    <scope>NUCLEOTIDE SEQUENCE</scope>
    <source>
        <strain evidence="2">F6_3S_P_2</strain>
    </source>
</reference>
<feature type="transmembrane region" description="Helical" evidence="1">
    <location>
        <begin position="7"/>
        <end position="25"/>
    </location>
</feature>
<evidence type="ECO:0000313" key="3">
    <source>
        <dbReference type="Proteomes" id="UP001175097"/>
    </source>
</evidence>
<evidence type="ECO:0000256" key="1">
    <source>
        <dbReference type="SAM" id="Phobius"/>
    </source>
</evidence>